<proteinExistence type="predicted"/>
<dbReference type="Proteomes" id="UP001143474">
    <property type="component" value="Unassembled WGS sequence"/>
</dbReference>
<gene>
    <name evidence="2" type="ORF">GCM10017600_61840</name>
</gene>
<name>A0A9W6MFL5_9ACTN</name>
<evidence type="ECO:0000313" key="2">
    <source>
        <dbReference type="EMBL" id="GLK12774.1"/>
    </source>
</evidence>
<dbReference type="PANTHER" id="PTHR43861">
    <property type="entry name" value="TRANS-ACONITATE 2-METHYLTRANSFERASE-RELATED"/>
    <property type="match status" value="1"/>
</dbReference>
<dbReference type="CDD" id="cd02440">
    <property type="entry name" value="AdoMet_MTases"/>
    <property type="match status" value="1"/>
</dbReference>
<protein>
    <recommendedName>
        <fullName evidence="1">Methyltransferase type 11 domain-containing protein</fullName>
    </recommendedName>
</protein>
<comment type="caution">
    <text evidence="2">The sequence shown here is derived from an EMBL/GenBank/DDBJ whole genome shotgun (WGS) entry which is preliminary data.</text>
</comment>
<dbReference type="RefSeq" id="WP_271221090.1">
    <property type="nucleotide sequence ID" value="NZ_BAAAVD010000008.1"/>
</dbReference>
<keyword evidence="3" id="KW-1185">Reference proteome</keyword>
<dbReference type="Gene3D" id="3.40.50.150">
    <property type="entry name" value="Vaccinia Virus protein VP39"/>
    <property type="match status" value="1"/>
</dbReference>
<organism evidence="2 3">
    <name type="scientific">Streptosporangium carneum</name>
    <dbReference type="NCBI Taxonomy" id="47481"/>
    <lineage>
        <taxon>Bacteria</taxon>
        <taxon>Bacillati</taxon>
        <taxon>Actinomycetota</taxon>
        <taxon>Actinomycetes</taxon>
        <taxon>Streptosporangiales</taxon>
        <taxon>Streptosporangiaceae</taxon>
        <taxon>Streptosporangium</taxon>
    </lineage>
</organism>
<dbReference type="InterPro" id="IPR029063">
    <property type="entry name" value="SAM-dependent_MTases_sf"/>
</dbReference>
<feature type="domain" description="Methyltransferase type 11" evidence="1">
    <location>
        <begin position="73"/>
        <end position="165"/>
    </location>
</feature>
<sequence length="232" mass="26223">MMIPAKQNLDAVRDYYTTRRVAGQADETIYAIWERGEAFNDSVTPSTYVPEYRSHMLLKLMSLTENGANVFSLGCGNGFVEGDLAAQGRLVRAMDVNEEAVELTRKKGVDAFVADFYTLQPEDVAGVDVVYADGFLGHLFDAEDHARQALRKLESLNLRPGAYLVFSNDAPFDRDAAFEPHQRVQDFWFLSKDYLQESLESFGFSSLESYYFPYLRPISGIRNRTICVARVP</sequence>
<dbReference type="Pfam" id="PF08241">
    <property type="entry name" value="Methyltransf_11"/>
    <property type="match status" value="1"/>
</dbReference>
<accession>A0A9W6MFL5</accession>
<dbReference type="SUPFAM" id="SSF53335">
    <property type="entry name" value="S-adenosyl-L-methionine-dependent methyltransferases"/>
    <property type="match status" value="1"/>
</dbReference>
<dbReference type="AlphaFoldDB" id="A0A9W6MFL5"/>
<evidence type="ECO:0000259" key="1">
    <source>
        <dbReference type="Pfam" id="PF08241"/>
    </source>
</evidence>
<dbReference type="GO" id="GO:0008757">
    <property type="term" value="F:S-adenosylmethionine-dependent methyltransferase activity"/>
    <property type="evidence" value="ECO:0007669"/>
    <property type="project" value="InterPro"/>
</dbReference>
<dbReference type="EMBL" id="BSEV01000018">
    <property type="protein sequence ID" value="GLK12774.1"/>
    <property type="molecule type" value="Genomic_DNA"/>
</dbReference>
<dbReference type="InterPro" id="IPR013216">
    <property type="entry name" value="Methyltransf_11"/>
</dbReference>
<evidence type="ECO:0000313" key="3">
    <source>
        <dbReference type="Proteomes" id="UP001143474"/>
    </source>
</evidence>
<reference evidence="2" key="1">
    <citation type="journal article" date="2014" name="Int. J. Syst. Evol. Microbiol.">
        <title>Complete genome sequence of Corynebacterium casei LMG S-19264T (=DSM 44701T), isolated from a smear-ripened cheese.</title>
        <authorList>
            <consortium name="US DOE Joint Genome Institute (JGI-PGF)"/>
            <person name="Walter F."/>
            <person name="Albersmeier A."/>
            <person name="Kalinowski J."/>
            <person name="Ruckert C."/>
        </authorList>
    </citation>
    <scope>NUCLEOTIDE SEQUENCE</scope>
    <source>
        <strain evidence="2">VKM Ac-2007</strain>
    </source>
</reference>
<reference evidence="2" key="2">
    <citation type="submission" date="2023-01" db="EMBL/GenBank/DDBJ databases">
        <authorList>
            <person name="Sun Q."/>
            <person name="Evtushenko L."/>
        </authorList>
    </citation>
    <scope>NUCLEOTIDE SEQUENCE</scope>
    <source>
        <strain evidence="2">VKM Ac-2007</strain>
    </source>
</reference>